<reference evidence="2 3" key="1">
    <citation type="submission" date="2019-07" db="EMBL/GenBank/DDBJ databases">
        <title>Whole genome shotgun sequence of Rhizobium naphthalenivorans NBRC 107585.</title>
        <authorList>
            <person name="Hosoyama A."/>
            <person name="Uohara A."/>
            <person name="Ohji S."/>
            <person name="Ichikawa N."/>
        </authorList>
    </citation>
    <scope>NUCLEOTIDE SEQUENCE [LARGE SCALE GENOMIC DNA]</scope>
    <source>
        <strain evidence="2 3">NBRC 107585</strain>
    </source>
</reference>
<dbReference type="Proteomes" id="UP000321717">
    <property type="component" value="Unassembled WGS sequence"/>
</dbReference>
<keyword evidence="1" id="KW-0812">Transmembrane</keyword>
<evidence type="ECO:0008006" key="4">
    <source>
        <dbReference type="Google" id="ProtNLM"/>
    </source>
</evidence>
<keyword evidence="1" id="KW-1133">Transmembrane helix</keyword>
<proteinExistence type="predicted"/>
<gene>
    <name evidence="2" type="ORF">RNA01_20990</name>
</gene>
<organism evidence="2 3">
    <name type="scientific">Ciceribacter naphthalenivorans</name>
    <dbReference type="NCBI Taxonomy" id="1118451"/>
    <lineage>
        <taxon>Bacteria</taxon>
        <taxon>Pseudomonadati</taxon>
        <taxon>Pseudomonadota</taxon>
        <taxon>Alphaproteobacteria</taxon>
        <taxon>Hyphomicrobiales</taxon>
        <taxon>Rhizobiaceae</taxon>
        <taxon>Ciceribacter</taxon>
    </lineage>
</organism>
<evidence type="ECO:0000313" key="3">
    <source>
        <dbReference type="Proteomes" id="UP000321717"/>
    </source>
</evidence>
<keyword evidence="3" id="KW-1185">Reference proteome</keyword>
<protein>
    <recommendedName>
        <fullName evidence="4">Integral membrane protein</fullName>
    </recommendedName>
</protein>
<dbReference type="RefSeq" id="WP_147180136.1">
    <property type="nucleotide sequence ID" value="NZ_BJZP01000008.1"/>
</dbReference>
<name>A0A512HI88_9HYPH</name>
<feature type="transmembrane region" description="Helical" evidence="1">
    <location>
        <begin position="119"/>
        <end position="141"/>
    </location>
</feature>
<dbReference type="EMBL" id="BJZP01000008">
    <property type="protein sequence ID" value="GEO85167.1"/>
    <property type="molecule type" value="Genomic_DNA"/>
</dbReference>
<keyword evidence="1" id="KW-0472">Membrane</keyword>
<evidence type="ECO:0000313" key="2">
    <source>
        <dbReference type="EMBL" id="GEO85167.1"/>
    </source>
</evidence>
<accession>A0A512HI88</accession>
<dbReference type="AlphaFoldDB" id="A0A512HI88"/>
<evidence type="ECO:0000256" key="1">
    <source>
        <dbReference type="SAM" id="Phobius"/>
    </source>
</evidence>
<feature type="transmembrane region" description="Helical" evidence="1">
    <location>
        <begin position="84"/>
        <end position="107"/>
    </location>
</feature>
<comment type="caution">
    <text evidence="2">The sequence shown here is derived from an EMBL/GenBank/DDBJ whole genome shotgun (WGS) entry which is preliminary data.</text>
</comment>
<sequence length="190" mass="20669">MAASSKGIGKMIALLLALCAGLLAWMKFGLDPEFQRLSGAGSFLDVRLSGYDAESVVAMATALSDPARAEARDLLRFMYLGPDLVLPLAVTLALSLLMRGFAPGAVLYGRRLEMRHVRLLCLLPLAYGLVDYTENVGFLIYFPPATPGDWLARNLPDILPWITRVKLILVSVSSILVVRLAFFGKGASKR</sequence>
<dbReference type="OrthoDB" id="8304878at2"/>
<feature type="transmembrane region" description="Helical" evidence="1">
    <location>
        <begin position="161"/>
        <end position="182"/>
    </location>
</feature>